<evidence type="ECO:0000313" key="4">
    <source>
        <dbReference type="Proteomes" id="UP000466681"/>
    </source>
</evidence>
<feature type="transmembrane region" description="Helical" evidence="2">
    <location>
        <begin position="298"/>
        <end position="318"/>
    </location>
</feature>
<feature type="transmembrane region" description="Helical" evidence="2">
    <location>
        <begin position="94"/>
        <end position="119"/>
    </location>
</feature>
<dbReference type="AlphaFoldDB" id="A0AAD1M5P6"/>
<feature type="transmembrane region" description="Helical" evidence="2">
    <location>
        <begin position="187"/>
        <end position="206"/>
    </location>
</feature>
<feature type="transmembrane region" description="Helical" evidence="2">
    <location>
        <begin position="330"/>
        <end position="350"/>
    </location>
</feature>
<dbReference type="InterPro" id="IPR010640">
    <property type="entry name" value="Low_temperature_requirement_A"/>
</dbReference>
<protein>
    <submittedName>
        <fullName evidence="3">Membrane protein</fullName>
    </submittedName>
</protein>
<keyword evidence="2" id="KW-0472">Membrane</keyword>
<dbReference type="PANTHER" id="PTHR36840:SF1">
    <property type="entry name" value="BLL5714 PROTEIN"/>
    <property type="match status" value="1"/>
</dbReference>
<evidence type="ECO:0000313" key="3">
    <source>
        <dbReference type="EMBL" id="BBX01503.1"/>
    </source>
</evidence>
<gene>
    <name evidence="3" type="primary">ltrA</name>
    <name evidence="3" type="ORF">MMOR_24390</name>
</gene>
<feature type="transmembrane region" description="Helical" evidence="2">
    <location>
        <begin position="226"/>
        <end position="246"/>
    </location>
</feature>
<reference evidence="3 4" key="1">
    <citation type="journal article" date="2019" name="Emerg. Microbes Infect.">
        <title>Comprehensive subspecies identification of 175 nontuberculous mycobacteria species based on 7547 genomic profiles.</title>
        <authorList>
            <person name="Matsumoto Y."/>
            <person name="Kinjo T."/>
            <person name="Motooka D."/>
            <person name="Nabeya D."/>
            <person name="Jung N."/>
            <person name="Uechi K."/>
            <person name="Horii T."/>
            <person name="Iida T."/>
            <person name="Fujita J."/>
            <person name="Nakamura S."/>
        </authorList>
    </citation>
    <scope>NUCLEOTIDE SEQUENCE [LARGE SCALE GENOMIC DNA]</scope>
    <source>
        <strain evidence="3 4">JCM 6375</strain>
    </source>
</reference>
<evidence type="ECO:0000256" key="2">
    <source>
        <dbReference type="SAM" id="Phobius"/>
    </source>
</evidence>
<feature type="transmembrane region" description="Helical" evidence="2">
    <location>
        <begin position="252"/>
        <end position="277"/>
    </location>
</feature>
<dbReference type="Pfam" id="PF06772">
    <property type="entry name" value="LtrA"/>
    <property type="match status" value="1"/>
</dbReference>
<dbReference type="EMBL" id="AP022560">
    <property type="protein sequence ID" value="BBX01503.1"/>
    <property type="molecule type" value="Genomic_DNA"/>
</dbReference>
<keyword evidence="2" id="KW-1133">Transmembrane helix</keyword>
<feature type="region of interest" description="Disordered" evidence="1">
    <location>
        <begin position="1"/>
        <end position="24"/>
    </location>
</feature>
<feature type="transmembrane region" description="Helical" evidence="2">
    <location>
        <begin position="61"/>
        <end position="82"/>
    </location>
</feature>
<dbReference type="KEGG" id="mmor:MMOR_24390"/>
<evidence type="ECO:0000256" key="1">
    <source>
        <dbReference type="SAM" id="MobiDB-lite"/>
    </source>
</evidence>
<dbReference type="RefSeq" id="WP_083153295.1">
    <property type="nucleotide sequence ID" value="NZ_AP022560.1"/>
</dbReference>
<feature type="transmembrane region" description="Helical" evidence="2">
    <location>
        <begin position="357"/>
        <end position="376"/>
    </location>
</feature>
<dbReference type="Proteomes" id="UP000466681">
    <property type="component" value="Chromosome"/>
</dbReference>
<keyword evidence="4" id="KW-1185">Reference proteome</keyword>
<feature type="transmembrane region" description="Helical" evidence="2">
    <location>
        <begin position="160"/>
        <end position="181"/>
    </location>
</feature>
<accession>A0AAD1M5P6</accession>
<feature type="transmembrane region" description="Helical" evidence="2">
    <location>
        <begin position="131"/>
        <end position="148"/>
    </location>
</feature>
<name>A0AAD1M5P6_9MYCO</name>
<proteinExistence type="predicted"/>
<sequence>MSDSQEPPITIQHPVRRMTGRDPDEPHRVATPLELLFDLTFVIAFGIAANEFAHQLAENHVGAGLLAFTLAAFAVCWAWINFSWFASAYDTDDWVYRLMTMLQMVGVIIMALGFPPMFASVEQGGHVDSRVMVAGYVIMRIALVAQWLRAAAQDPARRAACLTYALWVSVAQVGWIAGAMVHKSIPVTFAMVAVLIGIETLGPIIAEYRAGGTPWHAHHIAERYGLLAIIALGEGVVGTVASLSAVVSEQGWSFDCAFVVVAGIGLTFGMWWSYFVVPQAELLRAHRERSFWFGYVPIVMYGAIVATGAGLHVAGYYIEHHSKLSSVETVLAVALPVGLYIVSIYALYFVIVRKVALFHVVLLVLSAVVLAVAVWLAEAGFSMANCLLVVTLAPLVTVVGYEVAGHRHAAADILEALGGGR</sequence>
<keyword evidence="2" id="KW-0812">Transmembrane</keyword>
<feature type="transmembrane region" description="Helical" evidence="2">
    <location>
        <begin position="382"/>
        <end position="401"/>
    </location>
</feature>
<dbReference type="PANTHER" id="PTHR36840">
    <property type="entry name" value="BLL5714 PROTEIN"/>
    <property type="match status" value="1"/>
</dbReference>
<organism evidence="3 4">
    <name type="scientific">Mycolicibacterium moriokaense</name>
    <dbReference type="NCBI Taxonomy" id="39691"/>
    <lineage>
        <taxon>Bacteria</taxon>
        <taxon>Bacillati</taxon>
        <taxon>Actinomycetota</taxon>
        <taxon>Actinomycetes</taxon>
        <taxon>Mycobacteriales</taxon>
        <taxon>Mycobacteriaceae</taxon>
        <taxon>Mycolicibacterium</taxon>
    </lineage>
</organism>